<feature type="transmembrane region" description="Helical" evidence="1">
    <location>
        <begin position="104"/>
        <end position="124"/>
    </location>
</feature>
<organism evidence="2 3">
    <name type="scientific">Saprolegnia diclina (strain VS20)</name>
    <dbReference type="NCBI Taxonomy" id="1156394"/>
    <lineage>
        <taxon>Eukaryota</taxon>
        <taxon>Sar</taxon>
        <taxon>Stramenopiles</taxon>
        <taxon>Oomycota</taxon>
        <taxon>Saprolegniomycetes</taxon>
        <taxon>Saprolegniales</taxon>
        <taxon>Saprolegniaceae</taxon>
        <taxon>Saprolegnia</taxon>
    </lineage>
</organism>
<feature type="transmembrane region" description="Helical" evidence="1">
    <location>
        <begin position="77"/>
        <end position="98"/>
    </location>
</feature>
<evidence type="ECO:0000256" key="1">
    <source>
        <dbReference type="SAM" id="Phobius"/>
    </source>
</evidence>
<dbReference type="OrthoDB" id="10392593at2759"/>
<proteinExistence type="predicted"/>
<keyword evidence="3" id="KW-1185">Reference proteome</keyword>
<evidence type="ECO:0000313" key="3">
    <source>
        <dbReference type="Proteomes" id="UP000030762"/>
    </source>
</evidence>
<dbReference type="Proteomes" id="UP000030762">
    <property type="component" value="Unassembled WGS sequence"/>
</dbReference>
<keyword evidence="1" id="KW-0472">Membrane</keyword>
<dbReference type="EMBL" id="JH767211">
    <property type="protein sequence ID" value="EQC27281.1"/>
    <property type="molecule type" value="Genomic_DNA"/>
</dbReference>
<accession>T0PYG3</accession>
<name>T0PYG3_SAPDV</name>
<dbReference type="AlphaFoldDB" id="T0PYG3"/>
<feature type="transmembrane region" description="Helical" evidence="1">
    <location>
        <begin position="12"/>
        <end position="31"/>
    </location>
</feature>
<keyword evidence="1" id="KW-0812">Transmembrane</keyword>
<gene>
    <name evidence="2" type="ORF">SDRG_14902</name>
</gene>
<reference evidence="2 3" key="1">
    <citation type="submission" date="2012-04" db="EMBL/GenBank/DDBJ databases">
        <title>The Genome Sequence of Saprolegnia declina VS20.</title>
        <authorList>
            <consortium name="The Broad Institute Genome Sequencing Platform"/>
            <person name="Russ C."/>
            <person name="Nusbaum C."/>
            <person name="Tyler B."/>
            <person name="van West P."/>
            <person name="Dieguez-Uribeondo J."/>
            <person name="de Bruijn I."/>
            <person name="Tripathy S."/>
            <person name="Jiang R."/>
            <person name="Young S.K."/>
            <person name="Zeng Q."/>
            <person name="Gargeya S."/>
            <person name="Fitzgerald M."/>
            <person name="Haas B."/>
            <person name="Abouelleil A."/>
            <person name="Alvarado L."/>
            <person name="Arachchi H.M."/>
            <person name="Berlin A."/>
            <person name="Chapman S.B."/>
            <person name="Goldberg J."/>
            <person name="Griggs A."/>
            <person name="Gujja S."/>
            <person name="Hansen M."/>
            <person name="Howarth C."/>
            <person name="Imamovic A."/>
            <person name="Larimer J."/>
            <person name="McCowen C."/>
            <person name="Montmayeur A."/>
            <person name="Murphy C."/>
            <person name="Neiman D."/>
            <person name="Pearson M."/>
            <person name="Priest M."/>
            <person name="Roberts A."/>
            <person name="Saif S."/>
            <person name="Shea T."/>
            <person name="Sisk P."/>
            <person name="Sykes S."/>
            <person name="Wortman J."/>
            <person name="Nusbaum C."/>
            <person name="Birren B."/>
        </authorList>
    </citation>
    <scope>NUCLEOTIDE SEQUENCE [LARGE SCALE GENOMIC DNA]</scope>
    <source>
        <strain evidence="2 3">VS20</strain>
    </source>
</reference>
<sequence>MDEALTAMVTEPFSRGLCVLIILVQYLAIWVDRTVLYPSPRIDLSFVTDDDYASSDKIGRIANRQELLILFRKSNTFLRVLLESLGPLVGFVALALGSTLVSSVVQWLVILPSFALVAYGYLWLAIDKFKADDLVAQWEAWEAASIAALEVRAKLAV</sequence>
<dbReference type="OMA" id="AYVILWL"/>
<dbReference type="RefSeq" id="XP_008619284.1">
    <property type="nucleotide sequence ID" value="XM_008621062.1"/>
</dbReference>
<dbReference type="GeneID" id="19955629"/>
<dbReference type="InParanoid" id="T0PYG3"/>
<dbReference type="VEuPathDB" id="FungiDB:SDRG_14902"/>
<keyword evidence="1" id="KW-1133">Transmembrane helix</keyword>
<protein>
    <submittedName>
        <fullName evidence="2">Uncharacterized protein</fullName>
    </submittedName>
</protein>
<evidence type="ECO:0000313" key="2">
    <source>
        <dbReference type="EMBL" id="EQC27281.1"/>
    </source>
</evidence>